<evidence type="ECO:0000256" key="1">
    <source>
        <dbReference type="ARBA" id="ARBA00006702"/>
    </source>
</evidence>
<dbReference type="PANTHER" id="PTHR13832:SF837">
    <property type="entry name" value="PROTEIN PHOSPHATASE 2C-LIKE DOMAIN-CONTAINING PROTEIN 1"/>
    <property type="match status" value="1"/>
</dbReference>
<dbReference type="Gene3D" id="3.60.40.10">
    <property type="entry name" value="PPM-type phosphatase domain"/>
    <property type="match status" value="1"/>
</dbReference>
<evidence type="ECO:0000256" key="6">
    <source>
        <dbReference type="SAM" id="MobiDB-lite"/>
    </source>
</evidence>
<dbReference type="SMART" id="SM00332">
    <property type="entry name" value="PP2Cc"/>
    <property type="match status" value="1"/>
</dbReference>
<proteinExistence type="inferred from homology"/>
<dbReference type="PROSITE" id="PS51746">
    <property type="entry name" value="PPM_2"/>
    <property type="match status" value="1"/>
</dbReference>
<dbReference type="OrthoDB" id="10264738at2759"/>
<evidence type="ECO:0000256" key="5">
    <source>
        <dbReference type="RuleBase" id="RU003465"/>
    </source>
</evidence>
<dbReference type="InterPro" id="IPR015655">
    <property type="entry name" value="PP2C"/>
</dbReference>
<evidence type="ECO:0000256" key="3">
    <source>
        <dbReference type="ARBA" id="ARBA00022801"/>
    </source>
</evidence>
<dbReference type="CDD" id="cd00143">
    <property type="entry name" value="PP2Cc"/>
    <property type="match status" value="1"/>
</dbReference>
<organism evidence="8">
    <name type="scientific">Cyberlindnera fabianii</name>
    <name type="common">Yeast</name>
    <name type="synonym">Hansenula fabianii</name>
    <dbReference type="NCBI Taxonomy" id="36022"/>
    <lineage>
        <taxon>Eukaryota</taxon>
        <taxon>Fungi</taxon>
        <taxon>Dikarya</taxon>
        <taxon>Ascomycota</taxon>
        <taxon>Saccharomycotina</taxon>
        <taxon>Saccharomycetes</taxon>
        <taxon>Phaffomycetales</taxon>
        <taxon>Phaffomycetaceae</taxon>
        <taxon>Cyberlindnera</taxon>
    </lineage>
</organism>
<dbReference type="EMBL" id="LK052897">
    <property type="protein sequence ID" value="CDR43686.1"/>
    <property type="molecule type" value="Genomic_DNA"/>
</dbReference>
<dbReference type="InterPro" id="IPR001932">
    <property type="entry name" value="PPM-type_phosphatase-like_dom"/>
</dbReference>
<dbReference type="GO" id="GO:0004722">
    <property type="term" value="F:protein serine/threonine phosphatase activity"/>
    <property type="evidence" value="ECO:0007669"/>
    <property type="project" value="InterPro"/>
</dbReference>
<dbReference type="AlphaFoldDB" id="A0A061B2J6"/>
<keyword evidence="3 5" id="KW-0378">Hydrolase</keyword>
<gene>
    <name evidence="8" type="ORF">CYFA0S_12e03246g</name>
</gene>
<evidence type="ECO:0000313" key="8">
    <source>
        <dbReference type="EMBL" id="CDR43686.1"/>
    </source>
</evidence>
<dbReference type="PANTHER" id="PTHR13832">
    <property type="entry name" value="PROTEIN PHOSPHATASE 2C"/>
    <property type="match status" value="1"/>
</dbReference>
<dbReference type="Pfam" id="PF00481">
    <property type="entry name" value="PP2C"/>
    <property type="match status" value="2"/>
</dbReference>
<keyword evidence="2" id="KW-0479">Metal-binding</keyword>
<protein>
    <submittedName>
        <fullName evidence="8">CYFA0S12e03246g1_1</fullName>
    </submittedName>
</protein>
<dbReference type="VEuPathDB" id="FungiDB:BON22_4754"/>
<dbReference type="PROSITE" id="PS01032">
    <property type="entry name" value="PPM_1"/>
    <property type="match status" value="1"/>
</dbReference>
<comment type="similarity">
    <text evidence="1 5">Belongs to the PP2C family.</text>
</comment>
<evidence type="ECO:0000256" key="2">
    <source>
        <dbReference type="ARBA" id="ARBA00022723"/>
    </source>
</evidence>
<evidence type="ECO:0000259" key="7">
    <source>
        <dbReference type="PROSITE" id="PS51746"/>
    </source>
</evidence>
<reference evidence="8" key="1">
    <citation type="journal article" date="2014" name="Genome Announc.">
        <title>Genome sequence of the yeast Cyberlindnera fabianii (Hansenula fabianii).</title>
        <authorList>
            <person name="Freel K.C."/>
            <person name="Sarilar V."/>
            <person name="Neuveglise C."/>
            <person name="Devillers H."/>
            <person name="Friedrich A."/>
            <person name="Schacherer J."/>
        </authorList>
    </citation>
    <scope>NUCLEOTIDE SEQUENCE</scope>
    <source>
        <strain evidence="8">YJS4271</strain>
    </source>
</reference>
<keyword evidence="4 5" id="KW-0904">Protein phosphatase</keyword>
<accession>A0A061B2J6</accession>
<name>A0A061B2J6_CYBFA</name>
<sequence length="364" mass="39939">MGKLKMGAEALYNPSSASTSANGMTDQGKYTLSYTVGVAENTNVKYRPTMEDVHTYVENFAERLDWGYFAIFDGHAGKQAAKWCGQHLHSIVERKLVVNEGDDVRNVLNEAFLEADDQMSKSVKGASGCTAAVALLRWELPDQPSSPTVTSSNAITSSPTDETTSIQAEEKEEKEDAEEGTTTTSTTKTDKAIEDATTTAQDEEDTSKQTDSQEIDLSKYKRMLYTANVGDTRIVLSRDGRAIRLTYDHKASDTNEARRVERAGGVVMKARVNGMLAVTRSLGDQYFKELVIGSPYTTAVELDMNRDKFLIIACDGLWDVVSDQQACDLVKGFTDATQAAKALVDHALGKLTTDNVTVMVIYFR</sequence>
<dbReference type="GO" id="GO:0046872">
    <property type="term" value="F:metal ion binding"/>
    <property type="evidence" value="ECO:0007669"/>
    <property type="project" value="UniProtKB-KW"/>
</dbReference>
<feature type="domain" description="PPM-type phosphatase" evidence="7">
    <location>
        <begin position="35"/>
        <end position="363"/>
    </location>
</feature>
<evidence type="ECO:0000256" key="4">
    <source>
        <dbReference type="ARBA" id="ARBA00022912"/>
    </source>
</evidence>
<feature type="compositionally biased region" description="Acidic residues" evidence="6">
    <location>
        <begin position="170"/>
        <end position="179"/>
    </location>
</feature>
<dbReference type="SUPFAM" id="SSF81606">
    <property type="entry name" value="PP2C-like"/>
    <property type="match status" value="1"/>
</dbReference>
<feature type="region of interest" description="Disordered" evidence="6">
    <location>
        <begin position="142"/>
        <end position="213"/>
    </location>
</feature>
<feature type="compositionally biased region" description="Polar residues" evidence="6">
    <location>
        <begin position="143"/>
        <end position="167"/>
    </location>
</feature>
<dbReference type="InterPro" id="IPR000222">
    <property type="entry name" value="PP2C_BS"/>
</dbReference>
<dbReference type="PhylomeDB" id="A0A061B2J6"/>
<dbReference type="InterPro" id="IPR036457">
    <property type="entry name" value="PPM-type-like_dom_sf"/>
</dbReference>